<proteinExistence type="predicted"/>
<evidence type="ECO:0000313" key="1">
    <source>
        <dbReference type="EMBL" id="CAT05125.1"/>
    </source>
</evidence>
<accession>C5J6M3</accession>
<name>C5J6M3_MESCH</name>
<gene>
    <name evidence="1" type="ordered locus">MCJ_004290</name>
</gene>
<organism evidence="1 2">
    <name type="scientific">Mesomycoplasma conjunctivae (strain ATCC 25834 / NCTC 10147 / HRC/581)</name>
    <name type="common">Mycoplasma conjunctivae</name>
    <dbReference type="NCBI Taxonomy" id="572263"/>
    <lineage>
        <taxon>Bacteria</taxon>
        <taxon>Bacillati</taxon>
        <taxon>Mycoplasmatota</taxon>
        <taxon>Mycoplasmoidales</taxon>
        <taxon>Metamycoplasmataceae</taxon>
        <taxon>Mesomycoplasma</taxon>
    </lineage>
</organism>
<dbReference type="EMBL" id="FM864216">
    <property type="protein sequence ID" value="CAT05125.1"/>
    <property type="molecule type" value="Genomic_DNA"/>
</dbReference>
<dbReference type="HOGENOM" id="CLU_1193791_0_0_14"/>
<reference evidence="2" key="1">
    <citation type="journal article" date="2009" name="BMC Bioinformatics">
        <title>The Mycoplasma conjunctivae genome sequencing, annotation and analysis.</title>
        <authorList>
            <person name="Calderon-Copete S.P."/>
            <person name="Wigger G."/>
            <person name="Wunderlin C."/>
            <person name="Schmidheini T."/>
            <person name="Frey J."/>
            <person name="Quail M.A."/>
            <person name="Falquet L."/>
        </authorList>
    </citation>
    <scope>NUCLEOTIDE SEQUENCE [LARGE SCALE GENOMIC DNA]</scope>
    <source>
        <strain evidence="2">ATCC 25834 / NCTC 10147 / HRC/581</strain>
    </source>
</reference>
<dbReference type="Proteomes" id="UP000001491">
    <property type="component" value="Chromosome"/>
</dbReference>
<keyword evidence="2" id="KW-1185">Reference proteome</keyword>
<dbReference type="AlphaFoldDB" id="C5J6M3"/>
<dbReference type="KEGG" id="mco:MCJ_004290"/>
<sequence length="232" mass="26528">MKTNNKKRSKIILFTVVGLVTLSVVGATVGIIYNRNQGNYKYTYDKDGEVKIIFNFQNPKVFNKKVIVKFENKDKSKKNKLILVDGKGQLELENPGSSNWAVVQINAGVTKLFNADFQQAPKFDNLRWNPSTSKLEFNRFLTSNTKVKLILEATDGSRIEKDINVDKYGSSEILNYKSLQLDKSYKLVELYQYKSSKKDDLQTISIANINLTFSENSIDFIEKNQLIDSLFL</sequence>
<evidence type="ECO:0000313" key="2">
    <source>
        <dbReference type="Proteomes" id="UP000001491"/>
    </source>
</evidence>
<protein>
    <submittedName>
        <fullName evidence="1">Uncharacterized protein</fullName>
    </submittedName>
</protein>